<dbReference type="SMART" id="SM00432">
    <property type="entry name" value="MADS"/>
    <property type="match status" value="1"/>
</dbReference>
<dbReference type="InterPro" id="IPR033896">
    <property type="entry name" value="MEF2-like_N"/>
</dbReference>
<dbReference type="AlphaFoldDB" id="A0AAE0BAJ7"/>
<evidence type="ECO:0000313" key="8">
    <source>
        <dbReference type="EMBL" id="KAK3233053.1"/>
    </source>
</evidence>
<dbReference type="PROSITE" id="PS50066">
    <property type="entry name" value="MADS_BOX_2"/>
    <property type="match status" value="1"/>
</dbReference>
<dbReference type="EMBL" id="LGRX02035814">
    <property type="protein sequence ID" value="KAK3233053.1"/>
    <property type="molecule type" value="Genomic_DNA"/>
</dbReference>
<dbReference type="GO" id="GO:0000981">
    <property type="term" value="F:DNA-binding transcription factor activity, RNA polymerase II-specific"/>
    <property type="evidence" value="ECO:0007669"/>
    <property type="project" value="TreeGrafter"/>
</dbReference>
<reference evidence="8 9" key="1">
    <citation type="journal article" date="2015" name="Genome Biol. Evol.">
        <title>Comparative Genomics of a Bacterivorous Green Alga Reveals Evolutionary Causalities and Consequences of Phago-Mixotrophic Mode of Nutrition.</title>
        <authorList>
            <person name="Burns J.A."/>
            <person name="Paasch A."/>
            <person name="Narechania A."/>
            <person name="Kim E."/>
        </authorList>
    </citation>
    <scope>NUCLEOTIDE SEQUENCE [LARGE SCALE GENOMIC DNA]</scope>
    <source>
        <strain evidence="8 9">PLY_AMNH</strain>
    </source>
</reference>
<evidence type="ECO:0000256" key="4">
    <source>
        <dbReference type="ARBA" id="ARBA00023163"/>
    </source>
</evidence>
<feature type="compositionally biased region" description="Basic and acidic residues" evidence="6">
    <location>
        <begin position="167"/>
        <end position="188"/>
    </location>
</feature>
<dbReference type="Proteomes" id="UP001190700">
    <property type="component" value="Unassembled WGS sequence"/>
</dbReference>
<evidence type="ECO:0000313" key="9">
    <source>
        <dbReference type="Proteomes" id="UP001190700"/>
    </source>
</evidence>
<accession>A0AAE0BAJ7</accession>
<dbReference type="PANTHER" id="PTHR11945:SF534">
    <property type="entry name" value="MYOCYTE-SPECIFIC ENHANCER FACTOR 2"/>
    <property type="match status" value="1"/>
</dbReference>
<feature type="compositionally biased region" description="Acidic residues" evidence="6">
    <location>
        <begin position="116"/>
        <end position="125"/>
    </location>
</feature>
<evidence type="ECO:0000256" key="2">
    <source>
        <dbReference type="ARBA" id="ARBA00023015"/>
    </source>
</evidence>
<dbReference type="GO" id="GO:0005634">
    <property type="term" value="C:nucleus"/>
    <property type="evidence" value="ECO:0007669"/>
    <property type="project" value="UniProtKB-SubCell"/>
</dbReference>
<feature type="domain" description="MADS-box" evidence="7">
    <location>
        <begin position="20"/>
        <end position="80"/>
    </location>
</feature>
<dbReference type="SUPFAM" id="SSF55455">
    <property type="entry name" value="SRF-like"/>
    <property type="match status" value="1"/>
</dbReference>
<feature type="compositionally biased region" description="Gly residues" evidence="6">
    <location>
        <begin position="442"/>
        <end position="455"/>
    </location>
</feature>
<evidence type="ECO:0000259" key="7">
    <source>
        <dbReference type="PROSITE" id="PS50066"/>
    </source>
</evidence>
<dbReference type="InterPro" id="IPR002100">
    <property type="entry name" value="TF_MADSbox"/>
</dbReference>
<protein>
    <recommendedName>
        <fullName evidence="7">MADS-box domain-containing protein</fullName>
    </recommendedName>
</protein>
<organism evidence="8 9">
    <name type="scientific">Cymbomonas tetramitiformis</name>
    <dbReference type="NCBI Taxonomy" id="36881"/>
    <lineage>
        <taxon>Eukaryota</taxon>
        <taxon>Viridiplantae</taxon>
        <taxon>Chlorophyta</taxon>
        <taxon>Pyramimonadophyceae</taxon>
        <taxon>Pyramimonadales</taxon>
        <taxon>Pyramimonadaceae</taxon>
        <taxon>Cymbomonas</taxon>
    </lineage>
</organism>
<keyword evidence="2" id="KW-0805">Transcription regulation</keyword>
<proteinExistence type="predicted"/>
<feature type="compositionally biased region" description="Polar residues" evidence="6">
    <location>
        <begin position="298"/>
        <end position="308"/>
    </location>
</feature>
<dbReference type="Pfam" id="PF00319">
    <property type="entry name" value="SRF-TF"/>
    <property type="match status" value="1"/>
</dbReference>
<dbReference type="PANTHER" id="PTHR11945">
    <property type="entry name" value="MADS BOX PROTEIN"/>
    <property type="match status" value="1"/>
</dbReference>
<name>A0AAE0BAJ7_9CHLO</name>
<feature type="region of interest" description="Disordered" evidence="6">
    <location>
        <begin position="565"/>
        <end position="596"/>
    </location>
</feature>
<dbReference type="GO" id="GO:0045944">
    <property type="term" value="P:positive regulation of transcription by RNA polymerase II"/>
    <property type="evidence" value="ECO:0007669"/>
    <property type="project" value="InterPro"/>
</dbReference>
<sequence>MMFGQTSPIRYGFITPRPKMGRKKIRIERISDERNRQVTFTKRKNGLMKKAMELSVLCDCDIALVIFNSNNKLFQYASTDMDAILAKYSKACAEPHEKRNNQDLFTQHFANQQHNDDDDDDDDDIGGIGPSAGMSGGGSGGDGADCFVSVAGEEEEQDVKPVLVEKVSNKQRDSETDKGVPAPKEGKTKSGSSRNKNGAKDKEPGNNEGEKTVEGGDPASPLPSDCSLSESLSDGSFLNSLNQTTEGFKPMGLGTDGNNCVLTPRSEKAYNRINQEFDLMSQQLTLGQEQVSPTSMFISLQPSPSTKMGTDGSSLFSGFPSPPRGTARTPTDKTTGDQTMAEFSLASPSGGGSELSPAPTPSGKDNGAKNGRKGGKRDLQILIPDTAGTGLPVGADAVQRCEPSSVLSAKKETPPKESDDDKKSVDEQEEDEKESSRERNSNGGGFSGGFGGGGFLDSVGPLPSPSDLGAGIGELSTPGSGGGLLGTRNITGITDLQTPNLDTPSSALGTNGFGPFSMGSIGNIEWPSPKGTSSMGLSPGLLSSGGFSGTPVSFDSLVVKGTAIGGLDAKSPTTVGAEEPPTENSDGNPSKRQKVS</sequence>
<feature type="compositionally biased region" description="Polar residues" evidence="6">
    <location>
        <begin position="488"/>
        <end position="509"/>
    </location>
</feature>
<evidence type="ECO:0000256" key="1">
    <source>
        <dbReference type="ARBA" id="ARBA00004123"/>
    </source>
</evidence>
<evidence type="ECO:0000256" key="3">
    <source>
        <dbReference type="ARBA" id="ARBA00023125"/>
    </source>
</evidence>
<comment type="subcellular location">
    <subcellularLocation>
        <location evidence="1">Nucleus</location>
    </subcellularLocation>
</comment>
<dbReference type="CDD" id="cd00265">
    <property type="entry name" value="MADS_MEF2_like"/>
    <property type="match status" value="1"/>
</dbReference>
<dbReference type="InterPro" id="IPR036879">
    <property type="entry name" value="TF_MADSbox_sf"/>
</dbReference>
<keyword evidence="9" id="KW-1185">Reference proteome</keyword>
<feature type="region of interest" description="Disordered" evidence="6">
    <location>
        <begin position="112"/>
        <end position="260"/>
    </location>
</feature>
<keyword evidence="4" id="KW-0804">Transcription</keyword>
<comment type="caution">
    <text evidence="8">The sequence shown here is derived from an EMBL/GenBank/DDBJ whole genome shotgun (WGS) entry which is preliminary data.</text>
</comment>
<dbReference type="GO" id="GO:0046983">
    <property type="term" value="F:protein dimerization activity"/>
    <property type="evidence" value="ECO:0007669"/>
    <property type="project" value="InterPro"/>
</dbReference>
<keyword evidence="5" id="KW-0539">Nucleus</keyword>
<dbReference type="Gene3D" id="3.40.1810.10">
    <property type="entry name" value="Transcription factor, MADS-box"/>
    <property type="match status" value="1"/>
</dbReference>
<dbReference type="GO" id="GO:0000978">
    <property type="term" value="F:RNA polymerase II cis-regulatory region sequence-specific DNA binding"/>
    <property type="evidence" value="ECO:0007669"/>
    <property type="project" value="TreeGrafter"/>
</dbReference>
<feature type="compositionally biased region" description="Gly residues" evidence="6">
    <location>
        <begin position="126"/>
        <end position="143"/>
    </location>
</feature>
<keyword evidence="3" id="KW-0238">DNA-binding</keyword>
<feature type="compositionally biased region" description="Basic and acidic residues" evidence="6">
    <location>
        <begin position="409"/>
        <end position="426"/>
    </location>
</feature>
<dbReference type="PRINTS" id="PR00404">
    <property type="entry name" value="MADSDOMAIN"/>
</dbReference>
<feature type="compositionally biased region" description="Polar residues" evidence="6">
    <location>
        <begin position="226"/>
        <end position="246"/>
    </location>
</feature>
<evidence type="ECO:0000256" key="6">
    <source>
        <dbReference type="SAM" id="MobiDB-lite"/>
    </source>
</evidence>
<feature type="compositionally biased region" description="Basic and acidic residues" evidence="6">
    <location>
        <begin position="198"/>
        <end position="214"/>
    </location>
</feature>
<feature type="region of interest" description="Disordered" evidence="6">
    <location>
        <begin position="298"/>
        <end position="509"/>
    </location>
</feature>
<evidence type="ECO:0000256" key="5">
    <source>
        <dbReference type="ARBA" id="ARBA00023242"/>
    </source>
</evidence>
<gene>
    <name evidence="8" type="ORF">CYMTET_56622</name>
</gene>
<dbReference type="PROSITE" id="PS00350">
    <property type="entry name" value="MADS_BOX_1"/>
    <property type="match status" value="1"/>
</dbReference>